<dbReference type="NCBIfam" id="TIGR01983">
    <property type="entry name" value="UbiG"/>
    <property type="match status" value="1"/>
</dbReference>
<keyword evidence="5" id="KW-1185">Reference proteome</keyword>
<dbReference type="OrthoDB" id="3265906at2759"/>
<dbReference type="PANTHER" id="PTHR43464:SF19">
    <property type="entry name" value="UBIQUINONE BIOSYNTHESIS O-METHYLTRANSFERASE, MITOCHONDRIAL"/>
    <property type="match status" value="1"/>
</dbReference>
<gene>
    <name evidence="4" type="ORF">AFUS01_LOCUS2595</name>
</gene>
<dbReference type="PANTHER" id="PTHR43464">
    <property type="entry name" value="METHYLTRANSFERASE"/>
    <property type="match status" value="1"/>
</dbReference>
<dbReference type="Pfam" id="PF13489">
    <property type="entry name" value="Methyltransf_23"/>
    <property type="match status" value="1"/>
</dbReference>
<evidence type="ECO:0000313" key="4">
    <source>
        <dbReference type="EMBL" id="CAG7678352.1"/>
    </source>
</evidence>
<dbReference type="GO" id="GO:0010420">
    <property type="term" value="F:polyprenyldihydroxybenzoate methyltransferase activity"/>
    <property type="evidence" value="ECO:0007669"/>
    <property type="project" value="InterPro"/>
</dbReference>
<dbReference type="Proteomes" id="UP000708208">
    <property type="component" value="Unassembled WGS sequence"/>
</dbReference>
<dbReference type="InterPro" id="IPR010233">
    <property type="entry name" value="UbiG_MeTrfase"/>
</dbReference>
<dbReference type="GO" id="GO:0005739">
    <property type="term" value="C:mitochondrion"/>
    <property type="evidence" value="ECO:0007669"/>
    <property type="project" value="TreeGrafter"/>
</dbReference>
<organism evidence="4 5">
    <name type="scientific">Allacma fusca</name>
    <dbReference type="NCBI Taxonomy" id="39272"/>
    <lineage>
        <taxon>Eukaryota</taxon>
        <taxon>Metazoa</taxon>
        <taxon>Ecdysozoa</taxon>
        <taxon>Arthropoda</taxon>
        <taxon>Hexapoda</taxon>
        <taxon>Collembola</taxon>
        <taxon>Symphypleona</taxon>
        <taxon>Sminthuridae</taxon>
        <taxon>Allacma</taxon>
    </lineage>
</organism>
<dbReference type="GO" id="GO:0061542">
    <property type="term" value="F:3-demethylubiquinol 3-O-methyltransferase activity"/>
    <property type="evidence" value="ECO:0007669"/>
    <property type="project" value="InterPro"/>
</dbReference>
<keyword evidence="2" id="KW-0808">Transferase</keyword>
<evidence type="ECO:0000256" key="1">
    <source>
        <dbReference type="ARBA" id="ARBA00022603"/>
    </source>
</evidence>
<accession>A0A8J2JP48</accession>
<keyword evidence="1" id="KW-0489">Methyltransferase</keyword>
<keyword evidence="3" id="KW-0949">S-adenosyl-L-methionine</keyword>
<dbReference type="GO" id="GO:0032259">
    <property type="term" value="P:methylation"/>
    <property type="evidence" value="ECO:0007669"/>
    <property type="project" value="UniProtKB-KW"/>
</dbReference>
<evidence type="ECO:0008006" key="6">
    <source>
        <dbReference type="Google" id="ProtNLM"/>
    </source>
</evidence>
<evidence type="ECO:0000256" key="2">
    <source>
        <dbReference type="ARBA" id="ARBA00022679"/>
    </source>
</evidence>
<proteinExistence type="predicted"/>
<name>A0A8J2JP48_9HEXA</name>
<sequence>MDKSASTICESQQEIWSGVANSAWNLNGAMGLLHSMNTLRTTLLLEGLTESGIITNKEGTRPLEGVRILDIGCGVGFWSEALAQLGANVTGVDSVMENIKAAEAHMAPGMNINYDCTTVEDYLRDHPGAQFDAVVASEVIEHVENPELFVSCASKLIKVGGIFFVTTINRTVFSWCVAILLLEYILGIAEVGTHPYNKLLTPTEVENWFSRASIEPKYLTGQFYNPITKNWFRISSTQVFWVMYGVKKA</sequence>
<protein>
    <recommendedName>
        <fullName evidence="6">3-demethylubiquinol 3-O-methyltransferase</fullName>
    </recommendedName>
</protein>
<comment type="caution">
    <text evidence="4">The sequence shown here is derived from an EMBL/GenBank/DDBJ whole genome shotgun (WGS) entry which is preliminary data.</text>
</comment>
<dbReference type="EMBL" id="CAJVCH010014987">
    <property type="protein sequence ID" value="CAG7678352.1"/>
    <property type="molecule type" value="Genomic_DNA"/>
</dbReference>
<dbReference type="CDD" id="cd02440">
    <property type="entry name" value="AdoMet_MTases"/>
    <property type="match status" value="1"/>
</dbReference>
<reference evidence="4" key="1">
    <citation type="submission" date="2021-06" db="EMBL/GenBank/DDBJ databases">
        <authorList>
            <person name="Hodson N. C."/>
            <person name="Mongue J. A."/>
            <person name="Jaron S. K."/>
        </authorList>
    </citation>
    <scope>NUCLEOTIDE SEQUENCE</scope>
</reference>
<dbReference type="AlphaFoldDB" id="A0A8J2JP48"/>
<evidence type="ECO:0000256" key="3">
    <source>
        <dbReference type="ARBA" id="ARBA00022691"/>
    </source>
</evidence>
<evidence type="ECO:0000313" key="5">
    <source>
        <dbReference type="Proteomes" id="UP000708208"/>
    </source>
</evidence>